<feature type="domain" description="Beta-lactamase-related" evidence="2">
    <location>
        <begin position="568"/>
        <end position="940"/>
    </location>
</feature>
<dbReference type="Pfam" id="PF00144">
    <property type="entry name" value="Beta-lactamase"/>
    <property type="match status" value="1"/>
</dbReference>
<dbReference type="EMBL" id="BAABJX010000024">
    <property type="protein sequence ID" value="GAA4831521.1"/>
    <property type="molecule type" value="Genomic_DNA"/>
</dbReference>
<evidence type="ECO:0000313" key="4">
    <source>
        <dbReference type="EMBL" id="GAA4831521.1"/>
    </source>
</evidence>
<gene>
    <name evidence="4" type="ORF">GCM10023331_15960</name>
</gene>
<dbReference type="Gene3D" id="3.40.710.10">
    <property type="entry name" value="DD-peptidase/beta-lactamase superfamily"/>
    <property type="match status" value="1"/>
</dbReference>
<comment type="caution">
    <text evidence="4">The sequence shown here is derived from an EMBL/GenBank/DDBJ whole genome shotgun (WGS) entry which is preliminary data.</text>
</comment>
<protein>
    <submittedName>
        <fullName evidence="4">Glycoside hydrolase family 3 N-terminal domain-containing protein</fullName>
    </submittedName>
</protein>
<evidence type="ECO:0000259" key="3">
    <source>
        <dbReference type="Pfam" id="PF00933"/>
    </source>
</evidence>
<dbReference type="InterPro" id="IPR017853">
    <property type="entry name" value="GH"/>
</dbReference>
<dbReference type="Gene3D" id="3.40.50.1700">
    <property type="entry name" value="Glycoside hydrolase family 3 C-terminal domain"/>
    <property type="match status" value="1"/>
</dbReference>
<dbReference type="SUPFAM" id="SSF56601">
    <property type="entry name" value="beta-lactamase/transpeptidase-like"/>
    <property type="match status" value="1"/>
</dbReference>
<dbReference type="PANTHER" id="PTHR43283">
    <property type="entry name" value="BETA-LACTAMASE-RELATED"/>
    <property type="match status" value="1"/>
</dbReference>
<evidence type="ECO:0000256" key="1">
    <source>
        <dbReference type="ARBA" id="ARBA00022801"/>
    </source>
</evidence>
<dbReference type="InterPro" id="IPR001764">
    <property type="entry name" value="Glyco_hydro_3_N"/>
</dbReference>
<keyword evidence="1 4" id="KW-0378">Hydrolase</keyword>
<dbReference type="GO" id="GO:0016787">
    <property type="term" value="F:hydrolase activity"/>
    <property type="evidence" value="ECO:0007669"/>
    <property type="project" value="UniProtKB-KW"/>
</dbReference>
<accession>A0ABP9DAA4</accession>
<keyword evidence="5" id="KW-1185">Reference proteome</keyword>
<dbReference type="Pfam" id="PF00933">
    <property type="entry name" value="Glyco_hydro_3"/>
    <property type="match status" value="1"/>
</dbReference>
<dbReference type="Gene3D" id="3.20.20.300">
    <property type="entry name" value="Glycoside hydrolase, family 3, N-terminal domain"/>
    <property type="match status" value="1"/>
</dbReference>
<name>A0ABP9DAA4_9BACT</name>
<dbReference type="SUPFAM" id="SSF51445">
    <property type="entry name" value="(Trans)glycosidases"/>
    <property type="match status" value="1"/>
</dbReference>
<feature type="domain" description="Glycoside hydrolase family 3 N-terminal" evidence="3">
    <location>
        <begin position="41"/>
        <end position="338"/>
    </location>
</feature>
<dbReference type="InterPro" id="IPR001466">
    <property type="entry name" value="Beta-lactam-related"/>
</dbReference>
<evidence type="ECO:0000313" key="5">
    <source>
        <dbReference type="Proteomes" id="UP001500298"/>
    </source>
</evidence>
<organism evidence="4 5">
    <name type="scientific">Algivirga pacifica</name>
    <dbReference type="NCBI Taxonomy" id="1162670"/>
    <lineage>
        <taxon>Bacteria</taxon>
        <taxon>Pseudomonadati</taxon>
        <taxon>Bacteroidota</taxon>
        <taxon>Cytophagia</taxon>
        <taxon>Cytophagales</taxon>
        <taxon>Flammeovirgaceae</taxon>
        <taxon>Algivirga</taxon>
    </lineage>
</organism>
<dbReference type="SUPFAM" id="SSF52279">
    <property type="entry name" value="Beta-D-glucan exohydrolase, C-terminal domain"/>
    <property type="match status" value="1"/>
</dbReference>
<dbReference type="InterPro" id="IPR050789">
    <property type="entry name" value="Diverse_Enzym_Activities"/>
</dbReference>
<evidence type="ECO:0000259" key="2">
    <source>
        <dbReference type="Pfam" id="PF00144"/>
    </source>
</evidence>
<dbReference type="PANTHER" id="PTHR43283:SF11">
    <property type="entry name" value="BETA-LACTAMASE-RELATED DOMAIN-CONTAINING PROTEIN"/>
    <property type="match status" value="1"/>
</dbReference>
<dbReference type="RefSeq" id="WP_345370758.1">
    <property type="nucleotide sequence ID" value="NZ_BAABJX010000024.1"/>
</dbReference>
<reference evidence="5" key="1">
    <citation type="journal article" date="2019" name="Int. J. Syst. Evol. Microbiol.">
        <title>The Global Catalogue of Microorganisms (GCM) 10K type strain sequencing project: providing services to taxonomists for standard genome sequencing and annotation.</title>
        <authorList>
            <consortium name="The Broad Institute Genomics Platform"/>
            <consortium name="The Broad Institute Genome Sequencing Center for Infectious Disease"/>
            <person name="Wu L."/>
            <person name="Ma J."/>
        </authorList>
    </citation>
    <scope>NUCLEOTIDE SEQUENCE [LARGE SCALE GENOMIC DNA]</scope>
    <source>
        <strain evidence="5">JCM 18326</strain>
    </source>
</reference>
<proteinExistence type="predicted"/>
<dbReference type="InterPro" id="IPR012338">
    <property type="entry name" value="Beta-lactam/transpept-like"/>
</dbReference>
<dbReference type="Proteomes" id="UP001500298">
    <property type="component" value="Unassembled WGS sequence"/>
</dbReference>
<sequence length="966" mass="109239">MTLGRYPVYLILIACIGISSRIAAQESSSAWVDTTLANMSLEEKIAQLLIVPIQTGQDAQTFRVERLIEKYGVGGVVFQDIENVHTDSIHLLQNKSTIPLFIGLDPIKGILNRKHKPFNYPKSITLGAIGSNQAIYQLGEAIAEEHQELLINFSTINLDNNIHKDNPHTTWGDIKELIVSKGSAFIRGIQRRNVAGCLKYFPKSTSNPFSAEHQDKLFIYRNLIADSISLLMSEYTIKDLQSKQGQTTIPLVAGHHNPLQFLRDSANYEGLFMANLTSLNPLVQYQYAGSSAIQTLKDGFNMVITPYDIPRVIFDIKQAINVGQLSESVIDQSVRKILLVKEKKIIALPERSPIYYTENQKEALVQQIYEQSTTVIHAQDSILPFLKVNQQKVAVISLGNDDPKNPFYQYTQHYIEAEHFPLSTQNISTAAVNDLYNKTKTFNAVIVGIFTDSNSPIDRYGVSYASVQLLKKLRASNTRVITVLFGSPMGLQYLDFCDNLICAYETSPIAQRVVPQIIFGAVESTGRLPINISTTIKGGVGIQTNSLQRISYGLPEMSGMDSEYLKKVDSLIEQSIIQEAFPGCQIVAIHHGRMVFNKAYGHLTYSKNKAITTETLYDIASVTKVAATVQGLMYLTSKNKFNIYNNLGYYLPSLRGTDKSSLRIKNILTHCSALKGGYFFWGHVMDINTRLFNDNYLVDKAKEGYNVQVSPNLFANDSIKDYMWDWLKESSLSRRRRYRGGRYSYRYSDLGYYFFQRIIEKQTGQPLDQFLEDSIYAPMGLRSLGYLPYLRKKGRDIAPTELDFRYRQELVTDGFVHDPSAALMGGVAGHAGLFSTAHDLGILMQMNLQNGRYGGKEFFTEKTLNTFNNRPYKMYRNRRGYGWDKPNPWKKSESPTSPKASTYTFGHTGYTGTCAWADPKNELVYVFLCNRVYPYANNRTLIDLDLRSEIQGIFYEAIEEVESLNR</sequence>
<dbReference type="InterPro" id="IPR036881">
    <property type="entry name" value="Glyco_hydro_3_C_sf"/>
</dbReference>
<dbReference type="InterPro" id="IPR036962">
    <property type="entry name" value="Glyco_hydro_3_N_sf"/>
</dbReference>